<protein>
    <submittedName>
        <fullName evidence="3">Endonuclease/exonuclease/phosphatase (EEP) superfamily protein YafD</fullName>
    </submittedName>
</protein>
<dbReference type="EMBL" id="JACHXE010000004">
    <property type="protein sequence ID" value="MBB3077928.1"/>
    <property type="molecule type" value="Genomic_DNA"/>
</dbReference>
<feature type="domain" description="Endonuclease/exonuclease/phosphatase" evidence="2">
    <location>
        <begin position="117"/>
        <end position="320"/>
    </location>
</feature>
<keyword evidence="3" id="KW-0540">Nuclease</keyword>
<keyword evidence="4" id="KW-1185">Reference proteome</keyword>
<evidence type="ECO:0000313" key="4">
    <source>
        <dbReference type="Proteomes" id="UP000572907"/>
    </source>
</evidence>
<reference evidence="3 4" key="1">
    <citation type="submission" date="2020-08" db="EMBL/GenBank/DDBJ databases">
        <title>Genomic Encyclopedia of Type Strains, Phase III (KMG-III): the genomes of soil and plant-associated and newly described type strains.</title>
        <authorList>
            <person name="Whitman W."/>
        </authorList>
    </citation>
    <scope>NUCLEOTIDE SEQUENCE [LARGE SCALE GENOMIC DNA]</scope>
    <source>
        <strain evidence="3 4">CECT 3237</strain>
    </source>
</reference>
<keyword evidence="3" id="KW-0255">Endonuclease</keyword>
<dbReference type="AlphaFoldDB" id="A0A7W5F2Z1"/>
<dbReference type="Proteomes" id="UP000572907">
    <property type="component" value="Unassembled WGS sequence"/>
</dbReference>
<accession>A0A7W5F2Z1</accession>
<gene>
    <name evidence="3" type="ORF">FHS41_004435</name>
</gene>
<feature type="transmembrane region" description="Helical" evidence="1">
    <location>
        <begin position="54"/>
        <end position="72"/>
    </location>
</feature>
<keyword evidence="1" id="KW-0812">Transmembrane</keyword>
<evidence type="ECO:0000313" key="3">
    <source>
        <dbReference type="EMBL" id="MBB3077928.1"/>
    </source>
</evidence>
<keyword evidence="1" id="KW-1133">Transmembrane helix</keyword>
<dbReference type="Pfam" id="PF03372">
    <property type="entry name" value="Exo_endo_phos"/>
    <property type="match status" value="1"/>
</dbReference>
<dbReference type="SUPFAM" id="SSF56219">
    <property type="entry name" value="DNase I-like"/>
    <property type="match status" value="1"/>
</dbReference>
<keyword evidence="3" id="KW-0378">Hydrolase</keyword>
<proteinExistence type="predicted"/>
<dbReference type="GO" id="GO:0004527">
    <property type="term" value="F:exonuclease activity"/>
    <property type="evidence" value="ECO:0007669"/>
    <property type="project" value="UniProtKB-KW"/>
</dbReference>
<dbReference type="GO" id="GO:0004519">
    <property type="term" value="F:endonuclease activity"/>
    <property type="evidence" value="ECO:0007669"/>
    <property type="project" value="UniProtKB-KW"/>
</dbReference>
<name>A0A7W5F2Z1_9ACTN</name>
<keyword evidence="3" id="KW-0269">Exonuclease</keyword>
<dbReference type="InterPro" id="IPR005135">
    <property type="entry name" value="Endo/exonuclease/phosphatase"/>
</dbReference>
<dbReference type="InterPro" id="IPR036691">
    <property type="entry name" value="Endo/exonu/phosph_ase_sf"/>
</dbReference>
<dbReference type="Gene3D" id="3.60.10.10">
    <property type="entry name" value="Endonuclease/exonuclease/phosphatase"/>
    <property type="match status" value="1"/>
</dbReference>
<evidence type="ECO:0000256" key="1">
    <source>
        <dbReference type="SAM" id="Phobius"/>
    </source>
</evidence>
<dbReference type="RefSeq" id="WP_184594086.1">
    <property type="nucleotide sequence ID" value="NZ_BMUP01000006.1"/>
</dbReference>
<keyword evidence="1" id="KW-0472">Membrane</keyword>
<sequence>MNTAAAEWTATDDGPEHRPPGRGCGAWCAGLLLAGVSVVVGFRTADSDGTTPVPQLLAFLPWLLAPTGLALLLTLRSRWWFGTVWGVVVLGLLAWFIEPYGKVDDPAGRPVADLRVLTSNVEFGQGTGSLVAAVRREKPDIIFVQECDYECDARLKRDLSRDYPHRRAVEGGGSEGSAILSRFPLRPTDGVTGTMGMPGAIADVDGHAVRLQLAHPMPPLPGQVDLWKRELGALRAAAVTDRGTPLVLAGDFNASQDHAVFRRILDTGLRDASRLDGADRTATWPARTAPTLGAQIDHVLVSRDFAARDTRILDLADTDHRSVITDLTLHQRPEGGS</sequence>
<comment type="caution">
    <text evidence="3">The sequence shown here is derived from an EMBL/GenBank/DDBJ whole genome shotgun (WGS) entry which is preliminary data.</text>
</comment>
<evidence type="ECO:0000259" key="2">
    <source>
        <dbReference type="Pfam" id="PF03372"/>
    </source>
</evidence>
<feature type="transmembrane region" description="Helical" evidence="1">
    <location>
        <begin position="79"/>
        <end position="97"/>
    </location>
</feature>
<organism evidence="3 4">
    <name type="scientific">Streptomyces violarus</name>
    <dbReference type="NCBI Taxonomy" id="67380"/>
    <lineage>
        <taxon>Bacteria</taxon>
        <taxon>Bacillati</taxon>
        <taxon>Actinomycetota</taxon>
        <taxon>Actinomycetes</taxon>
        <taxon>Kitasatosporales</taxon>
        <taxon>Streptomycetaceae</taxon>
        <taxon>Streptomyces</taxon>
    </lineage>
</organism>
<feature type="transmembrane region" description="Helical" evidence="1">
    <location>
        <begin position="24"/>
        <end position="42"/>
    </location>
</feature>